<dbReference type="Pfam" id="PF15542">
    <property type="entry name" value="Ntox50"/>
    <property type="match status" value="1"/>
</dbReference>
<accession>A0AAW8TQQ7</accession>
<feature type="domain" description="Bacterial toxin 50" evidence="2">
    <location>
        <begin position="425"/>
        <end position="528"/>
    </location>
</feature>
<protein>
    <submittedName>
        <fullName evidence="3">Polymorphic toxin type 50 domain-containing protein</fullName>
    </submittedName>
</protein>
<organism evidence="3 4">
    <name type="scientific">Enterococcus cecorum</name>
    <dbReference type="NCBI Taxonomy" id="44008"/>
    <lineage>
        <taxon>Bacteria</taxon>
        <taxon>Bacillati</taxon>
        <taxon>Bacillota</taxon>
        <taxon>Bacilli</taxon>
        <taxon>Lactobacillales</taxon>
        <taxon>Enterococcaceae</taxon>
        <taxon>Enterococcus</taxon>
    </lineage>
</organism>
<dbReference type="Proteomes" id="UP001255696">
    <property type="component" value="Unassembled WGS sequence"/>
</dbReference>
<proteinExistence type="predicted"/>
<sequence>MKKPALNDEQFMLEASQVADLYHQLTLDLFDQVVERIKERGVQSLEDNPYLWQAEKLQQMGLLNDENVKMIAERSGIAEEQLRNILENEGLKIYEDTRQQIMEATGKKGLVTDNSHIQTVLSNYVSQAMFDIDNLINTTLPKSVIGAYQGIVEESVAKVVTGIATHDQAVNQTVMKWFEKGFYGFTDKGGKRWKADNYARTIIKSTAYRVKNEMRMRPAEELGIDTFYYSMKAAAREMCAPLQHQIVTTGKARTEKGIRIYALSDYGYGSPGGCQGINCGHTMTPFIPGVNRLPELNDELKDITPEKAIENANVQAKQRALEREIRHAKEQLHVANQLGDKELVDKYSAKVRSHQATMRAYIKENPFLYRDYAREKYNVDPFTKAKEEIKIRKELKLLEEFRMQQKEMRDKFQDAVKNGIIKTEINNEQFENHSLGTKAYEDYYNKNLSKGKYPPSYLIITKDECQQLVDKYAGTGQFKYNPNATKMQEIISQDKVVGTYIDARTGEVIENVKDFRIHYSKTGSHIVPTIKGKYSGIKSRNFFNKFS</sequence>
<name>A0AAW8TQQ7_9ENTE</name>
<gene>
    <name evidence="3" type="ORF">P7H47_07725</name>
</gene>
<dbReference type="GO" id="GO:0005198">
    <property type="term" value="F:structural molecule activity"/>
    <property type="evidence" value="ECO:0007669"/>
    <property type="project" value="InterPro"/>
</dbReference>
<feature type="coiled-coil region" evidence="1">
    <location>
        <begin position="311"/>
        <end position="338"/>
    </location>
</feature>
<reference evidence="3" key="1">
    <citation type="submission" date="2023-03" db="EMBL/GenBank/DDBJ databases">
        <authorList>
            <person name="Shen W."/>
            <person name="Cai J."/>
        </authorList>
    </citation>
    <scope>NUCLEOTIDE SEQUENCE</scope>
    <source>
        <strain evidence="3">B245-2</strain>
    </source>
</reference>
<dbReference type="InterPro" id="IPR009319">
    <property type="entry name" value="Phage_A118_VSP1"/>
</dbReference>
<dbReference type="EMBL" id="JARQBI010000017">
    <property type="protein sequence ID" value="MDT2797129.1"/>
    <property type="molecule type" value="Genomic_DNA"/>
</dbReference>
<dbReference type="Pfam" id="PF06152">
    <property type="entry name" value="Phage_min_cap2"/>
    <property type="match status" value="1"/>
</dbReference>
<keyword evidence="1" id="KW-0175">Coiled coil</keyword>
<evidence type="ECO:0000259" key="2">
    <source>
        <dbReference type="Pfam" id="PF15542"/>
    </source>
</evidence>
<evidence type="ECO:0000313" key="4">
    <source>
        <dbReference type="Proteomes" id="UP001255696"/>
    </source>
</evidence>
<evidence type="ECO:0000313" key="3">
    <source>
        <dbReference type="EMBL" id="MDT2797129.1"/>
    </source>
</evidence>
<dbReference type="RefSeq" id="WP_311897801.1">
    <property type="nucleotide sequence ID" value="NZ_JARQBI010000017.1"/>
</dbReference>
<comment type="caution">
    <text evidence="3">The sequence shown here is derived from an EMBL/GenBank/DDBJ whole genome shotgun (WGS) entry which is preliminary data.</text>
</comment>
<dbReference type="InterPro" id="IPR029100">
    <property type="entry name" value="Ntox50"/>
</dbReference>
<dbReference type="AlphaFoldDB" id="A0AAW8TQQ7"/>
<evidence type="ECO:0000256" key="1">
    <source>
        <dbReference type="SAM" id="Coils"/>
    </source>
</evidence>